<feature type="non-terminal residue" evidence="2">
    <location>
        <position position="158"/>
    </location>
</feature>
<feature type="region of interest" description="Disordered" evidence="1">
    <location>
        <begin position="89"/>
        <end position="158"/>
    </location>
</feature>
<dbReference type="EMBL" id="AGNL01008725">
    <property type="protein sequence ID" value="EJK70306.1"/>
    <property type="molecule type" value="Genomic_DNA"/>
</dbReference>
<name>K0TA87_THAOC</name>
<evidence type="ECO:0000313" key="3">
    <source>
        <dbReference type="Proteomes" id="UP000266841"/>
    </source>
</evidence>
<accession>K0TA87</accession>
<organism evidence="2 3">
    <name type="scientific">Thalassiosira oceanica</name>
    <name type="common">Marine diatom</name>
    <dbReference type="NCBI Taxonomy" id="159749"/>
    <lineage>
        <taxon>Eukaryota</taxon>
        <taxon>Sar</taxon>
        <taxon>Stramenopiles</taxon>
        <taxon>Ochrophyta</taxon>
        <taxon>Bacillariophyta</taxon>
        <taxon>Coscinodiscophyceae</taxon>
        <taxon>Thalassiosirophycidae</taxon>
        <taxon>Thalassiosirales</taxon>
        <taxon>Thalassiosiraceae</taxon>
        <taxon>Thalassiosira</taxon>
    </lineage>
</organism>
<sequence>MYEGELSVQDPHIMIVLKGKFKQEDIRNGWLIVNKKGKKARISDYNNIFSFYMKKAHDLKFSSQNEFPSSFPLGRTDFRQYSLRQSLRRGLRVHRRQQPGAGAGGQLDQQAEEGQQLSGRGSDDGTHNEGKVSGTVVPGSRQIPVRANSARKEIALFE</sequence>
<comment type="caution">
    <text evidence="2">The sequence shown here is derived from an EMBL/GenBank/DDBJ whole genome shotgun (WGS) entry which is preliminary data.</text>
</comment>
<protein>
    <submittedName>
        <fullName evidence="2">Uncharacterized protein</fullName>
    </submittedName>
</protein>
<feature type="compositionally biased region" description="Basic and acidic residues" evidence="1">
    <location>
        <begin position="121"/>
        <end position="130"/>
    </location>
</feature>
<reference evidence="2 3" key="1">
    <citation type="journal article" date="2012" name="Genome Biol.">
        <title>Genome and low-iron response of an oceanic diatom adapted to chronic iron limitation.</title>
        <authorList>
            <person name="Lommer M."/>
            <person name="Specht M."/>
            <person name="Roy A.S."/>
            <person name="Kraemer L."/>
            <person name="Andreson R."/>
            <person name="Gutowska M.A."/>
            <person name="Wolf J."/>
            <person name="Bergner S.V."/>
            <person name="Schilhabel M.B."/>
            <person name="Klostermeier U.C."/>
            <person name="Beiko R.G."/>
            <person name="Rosenstiel P."/>
            <person name="Hippler M."/>
            <person name="Laroche J."/>
        </authorList>
    </citation>
    <scope>NUCLEOTIDE SEQUENCE [LARGE SCALE GENOMIC DNA]</scope>
    <source>
        <strain evidence="2 3">CCMP1005</strain>
    </source>
</reference>
<evidence type="ECO:0000256" key="1">
    <source>
        <dbReference type="SAM" id="MobiDB-lite"/>
    </source>
</evidence>
<proteinExistence type="predicted"/>
<dbReference type="AlphaFoldDB" id="K0TA87"/>
<feature type="compositionally biased region" description="Low complexity" evidence="1">
    <location>
        <begin position="106"/>
        <end position="117"/>
    </location>
</feature>
<evidence type="ECO:0000313" key="2">
    <source>
        <dbReference type="EMBL" id="EJK70306.1"/>
    </source>
</evidence>
<dbReference type="Proteomes" id="UP000266841">
    <property type="component" value="Unassembled WGS sequence"/>
</dbReference>
<keyword evidence="3" id="KW-1185">Reference proteome</keyword>
<gene>
    <name evidence="2" type="ORF">THAOC_08345</name>
</gene>